<name>A0ABP3QKN3_9ACTN</name>
<dbReference type="InterPro" id="IPR023753">
    <property type="entry name" value="FAD/NAD-binding_dom"/>
</dbReference>
<keyword evidence="1" id="KW-0285">Flavoprotein</keyword>
<dbReference type="PRINTS" id="PR00368">
    <property type="entry name" value="FADPNR"/>
</dbReference>
<dbReference type="InterPro" id="IPR036188">
    <property type="entry name" value="FAD/NAD-bd_sf"/>
</dbReference>
<protein>
    <submittedName>
        <fullName evidence="5">FAD-dependent oxidoreductase</fullName>
    </submittedName>
</protein>
<evidence type="ECO:0000313" key="6">
    <source>
        <dbReference type="Proteomes" id="UP001500668"/>
    </source>
</evidence>
<dbReference type="PRINTS" id="PR00469">
    <property type="entry name" value="PNDRDTASEII"/>
</dbReference>
<dbReference type="EMBL" id="BAAACA010000014">
    <property type="protein sequence ID" value="GAA0592818.1"/>
    <property type="molecule type" value="Genomic_DNA"/>
</dbReference>
<dbReference type="PANTHER" id="PTHR48105">
    <property type="entry name" value="THIOREDOXIN REDUCTASE 1-RELATED-RELATED"/>
    <property type="match status" value="1"/>
</dbReference>
<evidence type="ECO:0000256" key="1">
    <source>
        <dbReference type="ARBA" id="ARBA00022630"/>
    </source>
</evidence>
<dbReference type="SUPFAM" id="SSF51905">
    <property type="entry name" value="FAD/NAD(P)-binding domain"/>
    <property type="match status" value="1"/>
</dbReference>
<accession>A0ABP3QKN3</accession>
<dbReference type="RefSeq" id="WP_344073017.1">
    <property type="nucleotide sequence ID" value="NZ_BAAACA010000014.1"/>
</dbReference>
<gene>
    <name evidence="5" type="ORF">GCM10010394_22620</name>
</gene>
<reference evidence="6" key="1">
    <citation type="journal article" date="2019" name="Int. J. Syst. Evol. Microbiol.">
        <title>The Global Catalogue of Microorganisms (GCM) 10K type strain sequencing project: providing services to taxonomists for standard genome sequencing and annotation.</title>
        <authorList>
            <consortium name="The Broad Institute Genomics Platform"/>
            <consortium name="The Broad Institute Genome Sequencing Center for Infectious Disease"/>
            <person name="Wu L."/>
            <person name="Ma J."/>
        </authorList>
    </citation>
    <scope>NUCLEOTIDE SEQUENCE [LARGE SCALE GENOMIC DNA]</scope>
    <source>
        <strain evidence="6">JCM 5067</strain>
    </source>
</reference>
<dbReference type="InterPro" id="IPR050097">
    <property type="entry name" value="Ferredoxin-NADP_redctase_2"/>
</dbReference>
<feature type="domain" description="FAD/NAD(P)-binding" evidence="4">
    <location>
        <begin position="13"/>
        <end position="128"/>
    </location>
</feature>
<comment type="caution">
    <text evidence="5">The sequence shown here is derived from an EMBL/GenBank/DDBJ whole genome shotgun (WGS) entry which is preliminary data.</text>
</comment>
<comment type="catalytic activity">
    <reaction evidence="3">
        <text>[thioredoxin]-dithiol + NADP(+) = [thioredoxin]-disulfide + NADPH + H(+)</text>
        <dbReference type="Rhea" id="RHEA:20345"/>
        <dbReference type="Rhea" id="RHEA-COMP:10698"/>
        <dbReference type="Rhea" id="RHEA-COMP:10700"/>
        <dbReference type="ChEBI" id="CHEBI:15378"/>
        <dbReference type="ChEBI" id="CHEBI:29950"/>
        <dbReference type="ChEBI" id="CHEBI:50058"/>
        <dbReference type="ChEBI" id="CHEBI:57783"/>
        <dbReference type="ChEBI" id="CHEBI:58349"/>
        <dbReference type="EC" id="1.8.1.9"/>
    </reaction>
</comment>
<evidence type="ECO:0000259" key="4">
    <source>
        <dbReference type="Pfam" id="PF07992"/>
    </source>
</evidence>
<dbReference type="Pfam" id="PF07992">
    <property type="entry name" value="Pyr_redox_2"/>
    <property type="match status" value="1"/>
</dbReference>
<evidence type="ECO:0000313" key="5">
    <source>
        <dbReference type="EMBL" id="GAA0592818.1"/>
    </source>
</evidence>
<dbReference type="Gene3D" id="3.50.50.60">
    <property type="entry name" value="FAD/NAD(P)-binding domain"/>
    <property type="match status" value="2"/>
</dbReference>
<dbReference type="Proteomes" id="UP001500668">
    <property type="component" value="Unassembled WGS sequence"/>
</dbReference>
<keyword evidence="6" id="KW-1185">Reference proteome</keyword>
<organism evidence="5 6">
    <name type="scientific">Streptomyces crystallinus</name>
    <dbReference type="NCBI Taxonomy" id="68191"/>
    <lineage>
        <taxon>Bacteria</taxon>
        <taxon>Bacillati</taxon>
        <taxon>Actinomycetota</taxon>
        <taxon>Actinomycetes</taxon>
        <taxon>Kitasatosporales</taxon>
        <taxon>Streptomycetaceae</taxon>
        <taxon>Streptomyces</taxon>
    </lineage>
</organism>
<proteinExistence type="predicted"/>
<evidence type="ECO:0000256" key="3">
    <source>
        <dbReference type="ARBA" id="ARBA00048132"/>
    </source>
</evidence>
<evidence type="ECO:0000256" key="2">
    <source>
        <dbReference type="ARBA" id="ARBA00023002"/>
    </source>
</evidence>
<sequence>MTSIAPTGIEPIDLLVVGAGPAGVAAAVMAASVRMRVTLVEAVAVGSKVAAIGALENVPGAWSTGPQLAAAFAADIARHQGAGRLTVVQGRAVSVMGHHDRAEVALDDGSLLTAAAVVVATGVTTLTLQDVDWIEGAEGLPAPPLERATPEAFAAREVAVLGADRPLGTWLRAHPRTDTRLRVLHPARDSYKTAEVADDSRVRFELVDRVGIAARPGGGYDVTAYDPGGASRSARADALFVNLGSKPSALTGLAVGPDGYCPPEGQHPRVLVAGDLKGARMQRIAVALGDGSRAALIPYYRSLEAGFPPPP</sequence>
<keyword evidence="2" id="KW-0560">Oxidoreductase</keyword>